<evidence type="ECO:0000313" key="4">
    <source>
        <dbReference type="Proteomes" id="UP000742786"/>
    </source>
</evidence>
<organism evidence="3 4">
    <name type="scientific">Georgfuchsia toluolica</name>
    <dbReference type="NCBI Taxonomy" id="424218"/>
    <lineage>
        <taxon>Bacteria</taxon>
        <taxon>Pseudomonadati</taxon>
        <taxon>Pseudomonadota</taxon>
        <taxon>Betaproteobacteria</taxon>
        <taxon>Nitrosomonadales</taxon>
        <taxon>Sterolibacteriaceae</taxon>
        <taxon>Georgfuchsia</taxon>
    </lineage>
</organism>
<keyword evidence="1" id="KW-0472">Membrane</keyword>
<keyword evidence="4" id="KW-1185">Reference proteome</keyword>
<dbReference type="AlphaFoldDB" id="A0A916J2J8"/>
<dbReference type="Gene3D" id="3.40.50.300">
    <property type="entry name" value="P-loop containing nucleotide triphosphate hydrolases"/>
    <property type="match status" value="1"/>
</dbReference>
<feature type="transmembrane region" description="Helical" evidence="1">
    <location>
        <begin position="192"/>
        <end position="212"/>
    </location>
</feature>
<keyword evidence="1" id="KW-0812">Transmembrane</keyword>
<dbReference type="EMBL" id="CAJQUM010000001">
    <property type="protein sequence ID" value="CAG4882795.1"/>
    <property type="molecule type" value="Genomic_DNA"/>
</dbReference>
<reference evidence="3" key="1">
    <citation type="submission" date="2021-04" db="EMBL/GenBank/DDBJ databases">
        <authorList>
            <person name="Hornung B."/>
        </authorList>
    </citation>
    <scope>NUCLEOTIDE SEQUENCE</scope>
    <source>
        <strain evidence="3">G5G6</strain>
    </source>
</reference>
<gene>
    <name evidence="3" type="ORF">GTOL_10677</name>
</gene>
<comment type="caution">
    <text evidence="3">The sequence shown here is derived from an EMBL/GenBank/DDBJ whole genome shotgun (WGS) entry which is preliminary data.</text>
</comment>
<accession>A0A916J2J8</accession>
<name>A0A916J2J8_9PROT</name>
<dbReference type="Proteomes" id="UP000742786">
    <property type="component" value="Unassembled WGS sequence"/>
</dbReference>
<feature type="domain" description="Zona occludens toxin N-terminal" evidence="2">
    <location>
        <begin position="1"/>
        <end position="183"/>
    </location>
</feature>
<evidence type="ECO:0000313" key="3">
    <source>
        <dbReference type="EMBL" id="CAG4882795.1"/>
    </source>
</evidence>
<evidence type="ECO:0000259" key="2">
    <source>
        <dbReference type="Pfam" id="PF05707"/>
    </source>
</evidence>
<proteinExistence type="predicted"/>
<dbReference type="InterPro" id="IPR008900">
    <property type="entry name" value="Zot_N"/>
</dbReference>
<dbReference type="RefSeq" id="WP_220634831.1">
    <property type="nucleotide sequence ID" value="NZ_CAJQUM010000001.1"/>
</dbReference>
<evidence type="ECO:0000256" key="1">
    <source>
        <dbReference type="SAM" id="Phobius"/>
    </source>
</evidence>
<dbReference type="InterPro" id="IPR027417">
    <property type="entry name" value="P-loop_NTPase"/>
</dbReference>
<dbReference type="Pfam" id="PF05707">
    <property type="entry name" value="Zot"/>
    <property type="match status" value="1"/>
</dbReference>
<sequence length="370" mass="41519">MIEVITGVPGTGKTALVVERLLAEQGKRPIFCMGIRELKIPHQPVPPVSEWTEMRPTPEDPTLIMPFFTFPVGSLIVIDEAQNVYRPRANSAKVPDHVAANETHRHTGVDFILLTQSVKLIDSNIKAFVSKHTHISQRVVGRYKYVWPEMGDPESKTSRDLAARSRYMPNKKVFGLYKSAEAHTKIHVSRPWYVYALPICLAIVAFLGWHIYGRIQQANQHNNIASKLDRSSGGAVTAAPTQHLSLKDYLKEREPRLQDHPETAPVYDDVNKVAVAPLPAVCYSVRDGSTERCYCRTQQGTRYGASDDFCHEVVRNGWFNPYQQEPVQSPLQAPVKDSSRPDAYGLLLDGEAFPREHSVRTVDASVLATR</sequence>
<keyword evidence="1" id="KW-1133">Transmembrane helix</keyword>
<dbReference type="SUPFAM" id="SSF52540">
    <property type="entry name" value="P-loop containing nucleoside triphosphate hydrolases"/>
    <property type="match status" value="1"/>
</dbReference>
<protein>
    <submittedName>
        <fullName evidence="3">Zonula occludens toxin family protein</fullName>
    </submittedName>
</protein>